<dbReference type="InterPro" id="IPR036457">
    <property type="entry name" value="PPM-type-like_dom_sf"/>
</dbReference>
<dbReference type="SMART" id="SM00086">
    <property type="entry name" value="PAC"/>
    <property type="match status" value="1"/>
</dbReference>
<dbReference type="InterPro" id="IPR052016">
    <property type="entry name" value="Bact_Sigma-Reg"/>
</dbReference>
<evidence type="ECO:0000259" key="3">
    <source>
        <dbReference type="PROSITE" id="PS50112"/>
    </source>
</evidence>
<dbReference type="Gene3D" id="3.30.450.20">
    <property type="entry name" value="PAS domain"/>
    <property type="match status" value="2"/>
</dbReference>
<dbReference type="SUPFAM" id="SSF55785">
    <property type="entry name" value="PYP-like sensor domain (PAS domain)"/>
    <property type="match status" value="2"/>
</dbReference>
<dbReference type="SUPFAM" id="SSF81606">
    <property type="entry name" value="PP2C-like"/>
    <property type="match status" value="1"/>
</dbReference>
<keyword evidence="6" id="KW-1185">Reference proteome</keyword>
<reference evidence="6" key="1">
    <citation type="submission" date="2017-09" db="EMBL/GenBank/DDBJ databases">
        <authorList>
            <person name="Varghese N."/>
            <person name="Submissions S."/>
        </authorList>
    </citation>
    <scope>NUCLEOTIDE SEQUENCE [LARGE SCALE GENOMIC DNA]</scope>
    <source>
        <strain evidence="6">DSM 44270</strain>
    </source>
</reference>
<dbReference type="InterPro" id="IPR001932">
    <property type="entry name" value="PPM-type_phosphatase-like_dom"/>
</dbReference>
<dbReference type="Gene3D" id="3.30.450.40">
    <property type="match status" value="2"/>
</dbReference>
<dbReference type="InterPro" id="IPR035965">
    <property type="entry name" value="PAS-like_dom_sf"/>
</dbReference>
<evidence type="ECO:0000313" key="6">
    <source>
        <dbReference type="Proteomes" id="UP000219482"/>
    </source>
</evidence>
<dbReference type="EMBL" id="OCNK01000001">
    <property type="protein sequence ID" value="SOD95240.1"/>
    <property type="molecule type" value="Genomic_DNA"/>
</dbReference>
<feature type="domain" description="PAS" evidence="3">
    <location>
        <begin position="192"/>
        <end position="257"/>
    </location>
</feature>
<dbReference type="PROSITE" id="PS50112">
    <property type="entry name" value="PAS"/>
    <property type="match status" value="2"/>
</dbReference>
<feature type="domain" description="PAS" evidence="3">
    <location>
        <begin position="306"/>
        <end position="376"/>
    </location>
</feature>
<dbReference type="PANTHER" id="PTHR43156">
    <property type="entry name" value="STAGE II SPORULATION PROTEIN E-RELATED"/>
    <property type="match status" value="1"/>
</dbReference>
<gene>
    <name evidence="5" type="ORF">SAMN06272739_1146</name>
</gene>
<dbReference type="Proteomes" id="UP000219482">
    <property type="component" value="Unassembled WGS sequence"/>
</dbReference>
<dbReference type="GO" id="GO:0016791">
    <property type="term" value="F:phosphatase activity"/>
    <property type="evidence" value="ECO:0007669"/>
    <property type="project" value="TreeGrafter"/>
</dbReference>
<dbReference type="InterPro" id="IPR001610">
    <property type="entry name" value="PAC"/>
</dbReference>
<feature type="region of interest" description="Disordered" evidence="2">
    <location>
        <begin position="839"/>
        <end position="864"/>
    </location>
</feature>
<dbReference type="InterPro" id="IPR003018">
    <property type="entry name" value="GAF"/>
</dbReference>
<sequence length="864" mass="93392">MDDPADRAAAEELGVGPAALLARDAARSDAVARLRPRDADGAGLDRLAELAARLLGTGSSQVSLLGDAQLVPAGVGLPPGVLGSTSPLAESLCTVTAALAGPLAIEDARLDVRVRDLPPVAGGEVVSYLGTPLVTHDGRIVGALCVFSPEARTWSAQDVATLTQLAGSVVTELELSALVREYEEDRLRWGLAIDAARIGTFDWDLTSRKLTWDDRLLAMFGFQAGEFEQTIEAFNDRLHTDDVDRVSEALTAAIESGGEFEAEYRIVLPSGENRWVHARGRALCDENGVADRFLGAAYDTTDEQASTARVSRVLDAMPAGFYSLDREWHFTHVNAEAERLLGTTREELLGRVIWEAFPAALNSIFEESYRAAVRTGEPVSFDAYYPAPLDGWYELRAWPSPDGLSVYFLEVTARRRDQDRAQRSAERLAVLAQVSAEMAGTLDTQAAVGHLPRLVVPRLADFCIVTLVEPDGRARDVGSWHAEAASRSLLQRYAEVRLDSMPIGSPVARALLTGEQVREQGAAVVELLPPGEARDLLQVLRPTVAVVLPIRGRGRTLGLLTLYYRADTIREHDLSTAQDVADRTGLALDNARLYSAQQQLAEGLQRSLLTEPPQPDHAEIAVRYLPAAEAARVGGDWYDAFLQPSGATMLVIGDVVGHDTAAAAAMGQLRGLLRGIATYSDASPAEVLRGLDASMTTLQMRTLATAAVARFEQTPDELERGVTRMRWANAGHLPPLVINPDGSVAELAAWKGDLLLGVDAETVRRESVVTLDRGATVLLFTDGLVERRNSDLDAGLTRLRDALVELAGRPLEELLDEVLERLVHGRPEDDVALVAVRLHRQDRPRPAEAGPNDVPDDVPDDPAP</sequence>
<evidence type="ECO:0000313" key="5">
    <source>
        <dbReference type="EMBL" id="SOD95240.1"/>
    </source>
</evidence>
<dbReference type="SUPFAM" id="SSF55781">
    <property type="entry name" value="GAF domain-like"/>
    <property type="match status" value="2"/>
</dbReference>
<dbReference type="RefSeq" id="WP_097182856.1">
    <property type="nucleotide sequence ID" value="NZ_OCNK01000001.1"/>
</dbReference>
<dbReference type="InterPro" id="IPR013655">
    <property type="entry name" value="PAS_fold_3"/>
</dbReference>
<dbReference type="CDD" id="cd00130">
    <property type="entry name" value="PAS"/>
    <property type="match status" value="2"/>
</dbReference>
<evidence type="ECO:0000256" key="1">
    <source>
        <dbReference type="ARBA" id="ARBA00022801"/>
    </source>
</evidence>
<dbReference type="SMART" id="SM00065">
    <property type="entry name" value="GAF"/>
    <property type="match status" value="2"/>
</dbReference>
<dbReference type="PANTHER" id="PTHR43156:SF2">
    <property type="entry name" value="STAGE II SPORULATION PROTEIN E"/>
    <property type="match status" value="1"/>
</dbReference>
<dbReference type="Pfam" id="PF08448">
    <property type="entry name" value="PAS_4"/>
    <property type="match status" value="1"/>
</dbReference>
<feature type="compositionally biased region" description="Acidic residues" evidence="2">
    <location>
        <begin position="854"/>
        <end position="864"/>
    </location>
</feature>
<dbReference type="Pfam" id="PF08447">
    <property type="entry name" value="PAS_3"/>
    <property type="match status" value="1"/>
</dbReference>
<evidence type="ECO:0000259" key="4">
    <source>
        <dbReference type="PROSITE" id="PS50113"/>
    </source>
</evidence>
<feature type="domain" description="PAC" evidence="4">
    <location>
        <begin position="260"/>
        <end position="312"/>
    </location>
</feature>
<dbReference type="NCBIfam" id="TIGR00229">
    <property type="entry name" value="sensory_box"/>
    <property type="match status" value="1"/>
</dbReference>
<organism evidence="5 6">
    <name type="scientific">Blastococcus haudaquaticus</name>
    <dbReference type="NCBI Taxonomy" id="1938745"/>
    <lineage>
        <taxon>Bacteria</taxon>
        <taxon>Bacillati</taxon>
        <taxon>Actinomycetota</taxon>
        <taxon>Actinomycetes</taxon>
        <taxon>Geodermatophilales</taxon>
        <taxon>Geodermatophilaceae</taxon>
        <taxon>Blastococcus</taxon>
    </lineage>
</organism>
<dbReference type="Gene3D" id="3.60.40.10">
    <property type="entry name" value="PPM-type phosphatase domain"/>
    <property type="match status" value="1"/>
</dbReference>
<dbReference type="InterPro" id="IPR000700">
    <property type="entry name" value="PAS-assoc_C"/>
</dbReference>
<dbReference type="SMART" id="SM00091">
    <property type="entry name" value="PAS"/>
    <property type="match status" value="2"/>
</dbReference>
<keyword evidence="1" id="KW-0378">Hydrolase</keyword>
<name>A0A286GIB0_9ACTN</name>
<accession>A0A286GIB0</accession>
<dbReference type="Pfam" id="PF07228">
    <property type="entry name" value="SpoIIE"/>
    <property type="match status" value="1"/>
</dbReference>
<dbReference type="Pfam" id="PF01590">
    <property type="entry name" value="GAF"/>
    <property type="match status" value="2"/>
</dbReference>
<dbReference type="SMART" id="SM00331">
    <property type="entry name" value="PP2C_SIG"/>
    <property type="match status" value="1"/>
</dbReference>
<dbReference type="PROSITE" id="PS50113">
    <property type="entry name" value="PAC"/>
    <property type="match status" value="1"/>
</dbReference>
<dbReference type="InterPro" id="IPR013656">
    <property type="entry name" value="PAS_4"/>
</dbReference>
<dbReference type="AlphaFoldDB" id="A0A286GIB0"/>
<protein>
    <submittedName>
        <fullName evidence="5">PAS domain S-box-containing protein</fullName>
    </submittedName>
</protein>
<proteinExistence type="predicted"/>
<dbReference type="InterPro" id="IPR029016">
    <property type="entry name" value="GAF-like_dom_sf"/>
</dbReference>
<dbReference type="InterPro" id="IPR000014">
    <property type="entry name" value="PAS"/>
</dbReference>
<evidence type="ECO:0000256" key="2">
    <source>
        <dbReference type="SAM" id="MobiDB-lite"/>
    </source>
</evidence>
<dbReference type="OrthoDB" id="319881at2"/>
<dbReference type="Gene3D" id="2.10.70.100">
    <property type="match status" value="1"/>
</dbReference>